<evidence type="ECO:0000259" key="7">
    <source>
        <dbReference type="Pfam" id="PF13186"/>
    </source>
</evidence>
<dbReference type="InterPro" id="IPR058240">
    <property type="entry name" value="rSAM_sf"/>
</dbReference>
<dbReference type="AlphaFoldDB" id="A5G844"/>
<dbReference type="HOGENOM" id="CLU_760171_0_0_7"/>
<dbReference type="EMBL" id="CP000698">
    <property type="protein sequence ID" value="ABQ27962.1"/>
    <property type="molecule type" value="Genomic_DNA"/>
</dbReference>
<name>A5G844_GEOUR</name>
<evidence type="ECO:0000313" key="8">
    <source>
        <dbReference type="EMBL" id="ABQ27962.1"/>
    </source>
</evidence>
<evidence type="ECO:0000256" key="2">
    <source>
        <dbReference type="ARBA" id="ARBA00022691"/>
    </source>
</evidence>
<reference evidence="8 9" key="1">
    <citation type="submission" date="2007-05" db="EMBL/GenBank/DDBJ databases">
        <title>Complete sequence of Geobacter uraniireducens Rf4.</title>
        <authorList>
            <consortium name="US DOE Joint Genome Institute"/>
            <person name="Copeland A."/>
            <person name="Lucas S."/>
            <person name="Lapidus A."/>
            <person name="Barry K."/>
            <person name="Detter J.C."/>
            <person name="Glavina del Rio T."/>
            <person name="Hammon N."/>
            <person name="Israni S."/>
            <person name="Dalin E."/>
            <person name="Tice H."/>
            <person name="Pitluck S."/>
            <person name="Chertkov O."/>
            <person name="Brettin T."/>
            <person name="Bruce D."/>
            <person name="Han C."/>
            <person name="Schmutz J."/>
            <person name="Larimer F."/>
            <person name="Land M."/>
            <person name="Hauser L."/>
            <person name="Kyrpides N."/>
            <person name="Mikhailova N."/>
            <person name="Shelobolina E."/>
            <person name="Aklujkar M."/>
            <person name="Lovley D."/>
            <person name="Richardson P."/>
        </authorList>
    </citation>
    <scope>NUCLEOTIDE SEQUENCE [LARGE SCALE GENOMIC DNA]</scope>
    <source>
        <strain evidence="9">ATCC BAA-1134 / JCM 13001 / Rf4</strain>
    </source>
</reference>
<dbReference type="GO" id="GO:0046872">
    <property type="term" value="F:metal ion binding"/>
    <property type="evidence" value="ECO:0007669"/>
    <property type="project" value="UniProtKB-KW"/>
</dbReference>
<dbReference type="SFLD" id="SFLDG01067">
    <property type="entry name" value="SPASM/twitch_domain_containing"/>
    <property type="match status" value="1"/>
</dbReference>
<keyword evidence="2" id="KW-0949">S-adenosyl-L-methionine</keyword>
<dbReference type="STRING" id="351605.Gura_3811"/>
<organism evidence="8 9">
    <name type="scientific">Geotalea uraniireducens (strain Rf4)</name>
    <name type="common">Geobacter uraniireducens</name>
    <dbReference type="NCBI Taxonomy" id="351605"/>
    <lineage>
        <taxon>Bacteria</taxon>
        <taxon>Pseudomonadati</taxon>
        <taxon>Thermodesulfobacteriota</taxon>
        <taxon>Desulfuromonadia</taxon>
        <taxon>Geobacterales</taxon>
        <taxon>Geobacteraceae</taxon>
        <taxon>Geotalea</taxon>
    </lineage>
</organism>
<dbReference type="SUPFAM" id="SSF102114">
    <property type="entry name" value="Radical SAM enzymes"/>
    <property type="match status" value="1"/>
</dbReference>
<evidence type="ECO:0000259" key="6">
    <source>
        <dbReference type="Pfam" id="PF04055"/>
    </source>
</evidence>
<dbReference type="CDD" id="cd01335">
    <property type="entry name" value="Radical_SAM"/>
    <property type="match status" value="1"/>
</dbReference>
<evidence type="ECO:0000256" key="3">
    <source>
        <dbReference type="ARBA" id="ARBA00022723"/>
    </source>
</evidence>
<protein>
    <submittedName>
        <fullName evidence="8">Radical SAM domain protein</fullName>
    </submittedName>
</protein>
<dbReference type="GO" id="GO:0051536">
    <property type="term" value="F:iron-sulfur cluster binding"/>
    <property type="evidence" value="ECO:0007669"/>
    <property type="project" value="UniProtKB-KW"/>
</dbReference>
<gene>
    <name evidence="8" type="ordered locus">Gura_3811</name>
</gene>
<accession>A5G844</accession>
<dbReference type="KEGG" id="gur:Gura_3811"/>
<dbReference type="OrthoDB" id="9772409at2"/>
<keyword evidence="9" id="KW-1185">Reference proteome</keyword>
<evidence type="ECO:0000256" key="1">
    <source>
        <dbReference type="ARBA" id="ARBA00001966"/>
    </source>
</evidence>
<dbReference type="InterPro" id="IPR013785">
    <property type="entry name" value="Aldolase_TIM"/>
</dbReference>
<dbReference type="InterPro" id="IPR023885">
    <property type="entry name" value="4Fe4S-binding_SPASM_dom"/>
</dbReference>
<proteinExistence type="predicted"/>
<keyword evidence="5" id="KW-0411">Iron-sulfur</keyword>
<evidence type="ECO:0000313" key="9">
    <source>
        <dbReference type="Proteomes" id="UP000006695"/>
    </source>
</evidence>
<dbReference type="Pfam" id="PF13186">
    <property type="entry name" value="SPASM"/>
    <property type="match status" value="1"/>
</dbReference>
<keyword evidence="4" id="KW-0408">Iron</keyword>
<dbReference type="RefSeq" id="WP_011940611.1">
    <property type="nucleotide sequence ID" value="NC_009483.1"/>
</dbReference>
<evidence type="ECO:0000256" key="5">
    <source>
        <dbReference type="ARBA" id="ARBA00023014"/>
    </source>
</evidence>
<dbReference type="SFLD" id="SFLDS00029">
    <property type="entry name" value="Radical_SAM"/>
    <property type="match status" value="1"/>
</dbReference>
<sequence length="339" mass="38643">MVANNMTSLIVHEIMRVTGLSSSIADYIGFNGRYRPAMLICETVNICNNNCIVCAYSYMKRTKTTMSCDLFDKVLKSYSEMGGGCLSLTPVVGDVLLDKYLIDRIKIARKYENITSISFTTNAIMAGDLPVSSIKYITNNVNKIMISIYGIDQEEYKLMTRTDNYHKMVDGVNRILSSVEDCSKIELGFRLLKNRSDHDFDNWIINNLKSKNIKHHKVTKYANWNILDTSTKLPFDAEWLDNKFVIDHCLIPVIALQVFSNGDISYCPCDDYDRVPEFHLGNIVNMSLLDMCNSEKYHKLIDLNSAVPRYCRKCTFHMPMSSINEHKHALNDPVSFIGG</sequence>
<dbReference type="InterPro" id="IPR050377">
    <property type="entry name" value="Radical_SAM_PqqE_MftC-like"/>
</dbReference>
<feature type="domain" description="Radical SAM core" evidence="6">
    <location>
        <begin position="43"/>
        <end position="181"/>
    </location>
</feature>
<dbReference type="Proteomes" id="UP000006695">
    <property type="component" value="Chromosome"/>
</dbReference>
<dbReference type="PANTHER" id="PTHR11228">
    <property type="entry name" value="RADICAL SAM DOMAIN PROTEIN"/>
    <property type="match status" value="1"/>
</dbReference>
<keyword evidence="3" id="KW-0479">Metal-binding</keyword>
<feature type="domain" description="4Fe4S-binding SPASM" evidence="7">
    <location>
        <begin position="249"/>
        <end position="315"/>
    </location>
</feature>
<dbReference type="Gene3D" id="3.20.20.70">
    <property type="entry name" value="Aldolase class I"/>
    <property type="match status" value="1"/>
</dbReference>
<evidence type="ECO:0000256" key="4">
    <source>
        <dbReference type="ARBA" id="ARBA00023004"/>
    </source>
</evidence>
<dbReference type="Pfam" id="PF04055">
    <property type="entry name" value="Radical_SAM"/>
    <property type="match status" value="1"/>
</dbReference>
<dbReference type="PANTHER" id="PTHR11228:SF7">
    <property type="entry name" value="PQQA PEPTIDE CYCLASE"/>
    <property type="match status" value="1"/>
</dbReference>
<comment type="cofactor">
    <cofactor evidence="1">
        <name>[4Fe-4S] cluster</name>
        <dbReference type="ChEBI" id="CHEBI:49883"/>
    </cofactor>
</comment>
<dbReference type="InterPro" id="IPR007197">
    <property type="entry name" value="rSAM"/>
</dbReference>
<dbReference type="GO" id="GO:0003824">
    <property type="term" value="F:catalytic activity"/>
    <property type="evidence" value="ECO:0007669"/>
    <property type="project" value="InterPro"/>
</dbReference>